<dbReference type="EMBL" id="BK016120">
    <property type="protein sequence ID" value="DAF96712.1"/>
    <property type="molecule type" value="Genomic_DNA"/>
</dbReference>
<organism evidence="1">
    <name type="scientific">Siphoviridae sp. ctfrT39</name>
    <dbReference type="NCBI Taxonomy" id="2825598"/>
    <lineage>
        <taxon>Viruses</taxon>
        <taxon>Duplodnaviria</taxon>
        <taxon>Heunggongvirae</taxon>
        <taxon>Uroviricota</taxon>
        <taxon>Caudoviricetes</taxon>
    </lineage>
</organism>
<proteinExistence type="predicted"/>
<accession>A0A8S5UQE1</accession>
<evidence type="ECO:0000313" key="1">
    <source>
        <dbReference type="EMBL" id="DAF96712.1"/>
    </source>
</evidence>
<sequence>MLEFSNPDIIIGDGGLTNVVDGVPAFEDIDIDLFPKGFFSQVVSDYLDNNWGDGYDMEDTVARWINDEDKEHWYDIKKTEDGDYYYLAGDQTGIVYCEQVEAIKVIFEDYELRFNEDSEYYYIQLLDKDGEYNKEDWTLENAILDMKRVLEES</sequence>
<protein>
    <submittedName>
        <fullName evidence="1">Uncharacterized protein</fullName>
    </submittedName>
</protein>
<reference evidence="1" key="1">
    <citation type="journal article" date="2021" name="Proc. Natl. Acad. Sci. U.S.A.">
        <title>A Catalog of Tens of Thousands of Viruses from Human Metagenomes Reveals Hidden Associations with Chronic Diseases.</title>
        <authorList>
            <person name="Tisza M.J."/>
            <person name="Buck C.B."/>
        </authorList>
    </citation>
    <scope>NUCLEOTIDE SEQUENCE</scope>
    <source>
        <strain evidence="1">CtfrT39</strain>
    </source>
</reference>
<name>A0A8S5UQE1_9CAUD</name>